<evidence type="ECO:0000256" key="2">
    <source>
        <dbReference type="ARBA" id="ARBA00004496"/>
    </source>
</evidence>
<dbReference type="Gene3D" id="2.40.50.140">
    <property type="entry name" value="Nucleic acid-binding proteins"/>
    <property type="match status" value="2"/>
</dbReference>
<comment type="similarity">
    <text evidence="8">Belongs to the RNR ribonuclease family. RNase R subfamily.</text>
</comment>
<comment type="subcellular location">
    <subcellularLocation>
        <location evidence="2 8">Cytoplasm</location>
    </subcellularLocation>
</comment>
<dbReference type="PROSITE" id="PS50126">
    <property type="entry name" value="S1"/>
    <property type="match status" value="1"/>
</dbReference>
<dbReference type="InterPro" id="IPR001900">
    <property type="entry name" value="RNase_II/R"/>
</dbReference>
<dbReference type="InterPro" id="IPR050180">
    <property type="entry name" value="RNR_Ribonuclease"/>
</dbReference>
<sequence>MQTLEDKIIGLLSRRKKRSLTRRELAERLDLHGRERKLLSKALERLNSNGTLQERRGGYRLLPQQQRTLEGLFSLADKGYGFLRLDEEQKEDLFIPARYVGSAMEGDRVQVSCHVSPRDRRHYAKVLKVVQRAHKRMIGFYQQRGKGAEVWPLNKKLGGQILVSRSNNVNPGEIVEVEISQYAHGDIPARGEIVEVIGAANNPQVDIETVIRSHDLPHRFSDAALAQAEIATTSITPEEIVERVDLRHLPLVTIDGETAKDFDDAVALQTQADGSWKLWVAIADVSHYVTPQSPLDIDAIERGTSVYFPGFCLPMLPAALSNGICSLNPDEERLVMTAELLFSADGTRLESNFYPAVIRSHARLTYTQVSVCLQNPAQSDLDIDLIPQLQQMVELATALGQKRQLRGSLDLDLPEVEVVLDSDGAPIDLVKTERTMAHRLIEEFMLAANEAVADYLTEKGWNFLYRIHEEPDLLKLQELQQLAAQCGVGLVLGKKLQTSLQQLLIDIADKPEARLISQQLLRSLQQACYSPVNSGHFGLATDCYCHFTSPIRRYPDLVVHRILKLALSEQPQSASLTMSQLTKLGLDCSTKERRAMQAERDLVNLRCCQVISKRLGEEFSGTISSVTEFGFFVELDGIYVEGLVHLRTLQDDYYHFDSTTMTLVGEHRRNEFRVGMPVKVKVAKVELWRRRIDFSLLENANSRG</sequence>
<dbReference type="InterPro" id="IPR013223">
    <property type="entry name" value="RNase_B_OB_dom"/>
</dbReference>
<dbReference type="Pfam" id="PF08206">
    <property type="entry name" value="OB_RNB"/>
    <property type="match status" value="1"/>
</dbReference>
<dbReference type="CDD" id="cd04471">
    <property type="entry name" value="S1_RNase_R"/>
    <property type="match status" value="1"/>
</dbReference>
<keyword evidence="6 8" id="KW-0269">Exonuclease</keyword>
<evidence type="ECO:0000256" key="7">
    <source>
        <dbReference type="ARBA" id="ARBA00022884"/>
    </source>
</evidence>
<evidence type="ECO:0000259" key="9">
    <source>
        <dbReference type="PROSITE" id="PS50126"/>
    </source>
</evidence>
<keyword evidence="5 8" id="KW-0378">Hydrolase</keyword>
<dbReference type="HAMAP" id="MF_01895">
    <property type="entry name" value="RNase_R"/>
    <property type="match status" value="1"/>
</dbReference>
<dbReference type="SMART" id="SM00316">
    <property type="entry name" value="S1"/>
    <property type="match status" value="1"/>
</dbReference>
<evidence type="ECO:0000313" key="11">
    <source>
        <dbReference type="Proteomes" id="UP000199409"/>
    </source>
</evidence>
<dbReference type="GO" id="GO:0008859">
    <property type="term" value="F:exoribonuclease II activity"/>
    <property type="evidence" value="ECO:0007669"/>
    <property type="project" value="UniProtKB-UniRule"/>
</dbReference>
<comment type="catalytic activity">
    <reaction evidence="1 8">
        <text>Exonucleolytic cleavage in the 3'- to 5'-direction to yield nucleoside 5'-phosphates.</text>
        <dbReference type="EC" id="3.1.13.1"/>
    </reaction>
</comment>
<dbReference type="GO" id="GO:0006402">
    <property type="term" value="P:mRNA catabolic process"/>
    <property type="evidence" value="ECO:0007669"/>
    <property type="project" value="TreeGrafter"/>
</dbReference>
<dbReference type="PANTHER" id="PTHR23355:SF9">
    <property type="entry name" value="DIS3-LIKE EXONUCLEASE 2"/>
    <property type="match status" value="1"/>
</dbReference>
<accession>A0A1H4AQG7</accession>
<dbReference type="InterPro" id="IPR012340">
    <property type="entry name" value="NA-bd_OB-fold"/>
</dbReference>
<dbReference type="Pfam" id="PF00773">
    <property type="entry name" value="RNB"/>
    <property type="match status" value="1"/>
</dbReference>
<dbReference type="SMART" id="SM00955">
    <property type="entry name" value="RNB"/>
    <property type="match status" value="1"/>
</dbReference>
<dbReference type="PANTHER" id="PTHR23355">
    <property type="entry name" value="RIBONUCLEASE"/>
    <property type="match status" value="1"/>
</dbReference>
<dbReference type="InterPro" id="IPR040476">
    <property type="entry name" value="CSD2"/>
</dbReference>
<dbReference type="GO" id="GO:0005829">
    <property type="term" value="C:cytosol"/>
    <property type="evidence" value="ECO:0007669"/>
    <property type="project" value="TreeGrafter"/>
</dbReference>
<name>A0A1H4AQG7_9BACT</name>
<dbReference type="GO" id="GO:0003723">
    <property type="term" value="F:RNA binding"/>
    <property type="evidence" value="ECO:0007669"/>
    <property type="project" value="UniProtKB-UniRule"/>
</dbReference>
<keyword evidence="7 8" id="KW-0694">RNA-binding</keyword>
<dbReference type="Proteomes" id="UP000199409">
    <property type="component" value="Unassembled WGS sequence"/>
</dbReference>
<evidence type="ECO:0000256" key="5">
    <source>
        <dbReference type="ARBA" id="ARBA00022801"/>
    </source>
</evidence>
<keyword evidence="4 8" id="KW-0540">Nuclease</keyword>
<evidence type="ECO:0000256" key="8">
    <source>
        <dbReference type="HAMAP-Rule" id="MF_01895"/>
    </source>
</evidence>
<dbReference type="Pfam" id="PF17876">
    <property type="entry name" value="CSD2"/>
    <property type="match status" value="1"/>
</dbReference>
<dbReference type="EC" id="3.1.13.1" evidence="8"/>
<proteinExistence type="inferred from homology"/>
<feature type="domain" description="S1 motif" evidence="9">
    <location>
        <begin position="616"/>
        <end position="697"/>
    </location>
</feature>
<evidence type="ECO:0000313" key="10">
    <source>
        <dbReference type="EMBL" id="SEA37987.1"/>
    </source>
</evidence>
<dbReference type="InterPro" id="IPR011805">
    <property type="entry name" value="RNase_R"/>
</dbReference>
<dbReference type="InterPro" id="IPR003029">
    <property type="entry name" value="S1_domain"/>
</dbReference>
<dbReference type="OrthoDB" id="9764149at2"/>
<organism evidence="10 11">
    <name type="scientific">Desulfuromusa kysingii</name>
    <dbReference type="NCBI Taxonomy" id="37625"/>
    <lineage>
        <taxon>Bacteria</taxon>
        <taxon>Pseudomonadati</taxon>
        <taxon>Thermodesulfobacteriota</taxon>
        <taxon>Desulfuromonadia</taxon>
        <taxon>Desulfuromonadales</taxon>
        <taxon>Geopsychrobacteraceae</taxon>
        <taxon>Desulfuromusa</taxon>
    </lineage>
</organism>
<comment type="function">
    <text evidence="8">3'-5' exoribonuclease that releases 5'-nucleoside monophosphates and is involved in maturation of structured RNAs.</text>
</comment>
<keyword evidence="11" id="KW-1185">Reference proteome</keyword>
<dbReference type="NCBIfam" id="TIGR02063">
    <property type="entry name" value="RNase_R"/>
    <property type="match status" value="1"/>
</dbReference>
<dbReference type="InterPro" id="IPR004476">
    <property type="entry name" value="RNase_II/RNase_R"/>
</dbReference>
<evidence type="ECO:0000256" key="1">
    <source>
        <dbReference type="ARBA" id="ARBA00001849"/>
    </source>
</evidence>
<dbReference type="Pfam" id="PF00575">
    <property type="entry name" value="S1"/>
    <property type="match status" value="1"/>
</dbReference>
<reference evidence="10 11" key="1">
    <citation type="submission" date="2016-10" db="EMBL/GenBank/DDBJ databases">
        <authorList>
            <person name="de Groot N.N."/>
        </authorList>
    </citation>
    <scope>NUCLEOTIDE SEQUENCE [LARGE SCALE GENOMIC DNA]</scope>
    <source>
        <strain evidence="10 11">DSM 7343</strain>
    </source>
</reference>
<evidence type="ECO:0000256" key="4">
    <source>
        <dbReference type="ARBA" id="ARBA00022722"/>
    </source>
</evidence>
<evidence type="ECO:0000256" key="3">
    <source>
        <dbReference type="ARBA" id="ARBA00022490"/>
    </source>
</evidence>
<evidence type="ECO:0000256" key="6">
    <source>
        <dbReference type="ARBA" id="ARBA00022839"/>
    </source>
</evidence>
<gene>
    <name evidence="8" type="primary">rnr</name>
    <name evidence="10" type="ORF">SAMN05660420_01934</name>
</gene>
<protein>
    <recommendedName>
        <fullName evidence="8">Ribonuclease R</fullName>
        <shortName evidence="8">RNase R</shortName>
        <ecNumber evidence="8">3.1.13.1</ecNumber>
    </recommendedName>
</protein>
<keyword evidence="3 8" id="KW-0963">Cytoplasm</keyword>
<dbReference type="SUPFAM" id="SSF50249">
    <property type="entry name" value="Nucleic acid-binding proteins"/>
    <property type="match status" value="4"/>
</dbReference>
<dbReference type="EMBL" id="FNQN01000005">
    <property type="protein sequence ID" value="SEA37987.1"/>
    <property type="molecule type" value="Genomic_DNA"/>
</dbReference>
<dbReference type="RefSeq" id="WP_092347418.1">
    <property type="nucleotide sequence ID" value="NZ_FNQN01000005.1"/>
</dbReference>
<dbReference type="STRING" id="37625.SAMN05660420_01934"/>
<dbReference type="NCBIfam" id="TIGR00358">
    <property type="entry name" value="3_prime_RNase"/>
    <property type="match status" value="1"/>
</dbReference>
<dbReference type="AlphaFoldDB" id="A0A1H4AQG7"/>